<name>A0A8S9RM60_BRACR</name>
<proteinExistence type="predicted"/>
<reference evidence="1" key="1">
    <citation type="submission" date="2019-12" db="EMBL/GenBank/DDBJ databases">
        <title>Genome sequencing and annotation of Brassica cretica.</title>
        <authorList>
            <person name="Studholme D.J."/>
            <person name="Sarris P."/>
        </authorList>
    </citation>
    <scope>NUCLEOTIDE SEQUENCE</scope>
    <source>
        <strain evidence="1">PFS-109/04</strain>
        <tissue evidence="1">Leaf</tissue>
    </source>
</reference>
<dbReference type="AlphaFoldDB" id="A0A8S9RM60"/>
<evidence type="ECO:0000313" key="2">
    <source>
        <dbReference type="Proteomes" id="UP000712600"/>
    </source>
</evidence>
<evidence type="ECO:0000313" key="1">
    <source>
        <dbReference type="EMBL" id="KAF3573751.1"/>
    </source>
</evidence>
<sequence length="82" mass="8957">MEFFQPLECVTSTKKYLTANKRQLKTETDQPKTLGGGPSSRFVILSMPSVLNAVTASTEPLLVRSCGEECDSAKTESTRLVC</sequence>
<dbReference type="Proteomes" id="UP000712600">
    <property type="component" value="Unassembled WGS sequence"/>
</dbReference>
<dbReference type="EMBL" id="QGKX02000095">
    <property type="protein sequence ID" value="KAF3573751.1"/>
    <property type="molecule type" value="Genomic_DNA"/>
</dbReference>
<organism evidence="1 2">
    <name type="scientific">Brassica cretica</name>
    <name type="common">Mustard</name>
    <dbReference type="NCBI Taxonomy" id="69181"/>
    <lineage>
        <taxon>Eukaryota</taxon>
        <taxon>Viridiplantae</taxon>
        <taxon>Streptophyta</taxon>
        <taxon>Embryophyta</taxon>
        <taxon>Tracheophyta</taxon>
        <taxon>Spermatophyta</taxon>
        <taxon>Magnoliopsida</taxon>
        <taxon>eudicotyledons</taxon>
        <taxon>Gunneridae</taxon>
        <taxon>Pentapetalae</taxon>
        <taxon>rosids</taxon>
        <taxon>malvids</taxon>
        <taxon>Brassicales</taxon>
        <taxon>Brassicaceae</taxon>
        <taxon>Brassiceae</taxon>
        <taxon>Brassica</taxon>
    </lineage>
</organism>
<comment type="caution">
    <text evidence="1">The sequence shown here is derived from an EMBL/GenBank/DDBJ whole genome shotgun (WGS) entry which is preliminary data.</text>
</comment>
<accession>A0A8S9RM60</accession>
<gene>
    <name evidence="1" type="ORF">F2Q69_00061234</name>
</gene>
<protein>
    <submittedName>
        <fullName evidence="1">Uncharacterized protein</fullName>
    </submittedName>
</protein>